<gene>
    <name evidence="1" type="ORF">CRE_12221</name>
</gene>
<evidence type="ECO:0000313" key="1">
    <source>
        <dbReference type="EMBL" id="EFP13267.1"/>
    </source>
</evidence>
<dbReference type="SUPFAM" id="SSF52540">
    <property type="entry name" value="P-loop containing nucleoside triphosphate hydrolases"/>
    <property type="match status" value="1"/>
</dbReference>
<dbReference type="InterPro" id="IPR027417">
    <property type="entry name" value="P-loop_NTPase"/>
</dbReference>
<sequence>MPLSSGSPPLQTKHTPGFRFRFPSQTTIIGATQSGKTTLLKKIIENCSTSFDTPITNIFWFCGVKTPGIPTNVPNLRVYEGLPDVELLKEHKDQTNVVVCDDLMTEFARSKDSLNLLNTLFTVYAHHYNCAVFNLVQSAFALPPVTRNNSTYIILMRSLSDAAQIKNLLVQQFGDRWRGAYQAYEDVMSKPYQAMMINNDPHSPPSMRILSNFIDEYPVAYETV</sequence>
<protein>
    <submittedName>
        <fullName evidence="1">Uncharacterized protein</fullName>
    </submittedName>
</protein>
<organism evidence="2">
    <name type="scientific">Caenorhabditis remanei</name>
    <name type="common">Caenorhabditis vulgaris</name>
    <dbReference type="NCBI Taxonomy" id="31234"/>
    <lineage>
        <taxon>Eukaryota</taxon>
        <taxon>Metazoa</taxon>
        <taxon>Ecdysozoa</taxon>
        <taxon>Nematoda</taxon>
        <taxon>Chromadorea</taxon>
        <taxon>Rhabditida</taxon>
        <taxon>Rhabditina</taxon>
        <taxon>Rhabditomorpha</taxon>
        <taxon>Rhabditoidea</taxon>
        <taxon>Rhabditidae</taxon>
        <taxon>Peloderinae</taxon>
        <taxon>Caenorhabditis</taxon>
    </lineage>
</organism>
<dbReference type="Proteomes" id="UP000008281">
    <property type="component" value="Unassembled WGS sequence"/>
</dbReference>
<dbReference type="STRING" id="31234.E3N0B5"/>
<dbReference type="OrthoDB" id="5798615at2759"/>
<dbReference type="AlphaFoldDB" id="E3N0B5"/>
<dbReference type="HOGENOM" id="CLU_1316511_0_0_1"/>
<accession>E3N0B5</accession>
<reference evidence="1" key="1">
    <citation type="submission" date="2007-07" db="EMBL/GenBank/DDBJ databases">
        <title>PCAP assembly of the Caenorhabditis remanei genome.</title>
        <authorList>
            <consortium name="The Caenorhabditis remanei Sequencing Consortium"/>
            <person name="Wilson R.K."/>
        </authorList>
    </citation>
    <scope>NUCLEOTIDE SEQUENCE [LARGE SCALE GENOMIC DNA]</scope>
    <source>
        <strain evidence="1">PB4641</strain>
    </source>
</reference>
<dbReference type="eggNOG" id="ENOG502T3F7">
    <property type="taxonomic scope" value="Eukaryota"/>
</dbReference>
<dbReference type="InParanoid" id="E3N0B5"/>
<evidence type="ECO:0000313" key="2">
    <source>
        <dbReference type="Proteomes" id="UP000008281"/>
    </source>
</evidence>
<dbReference type="EMBL" id="DS268504">
    <property type="protein sequence ID" value="EFP13267.1"/>
    <property type="molecule type" value="Genomic_DNA"/>
</dbReference>
<name>E3N0B5_CAERE</name>
<keyword evidence="2" id="KW-1185">Reference proteome</keyword>
<proteinExistence type="predicted"/>